<dbReference type="Gene3D" id="3.30.300.30">
    <property type="match status" value="1"/>
</dbReference>
<dbReference type="RefSeq" id="WP_380533186.1">
    <property type="nucleotide sequence ID" value="NZ_JBHFAB010000003.1"/>
</dbReference>
<feature type="domain" description="AMP-binding enzyme C-terminal" evidence="6">
    <location>
        <begin position="448"/>
        <end position="561"/>
    </location>
</feature>
<keyword evidence="4" id="KW-0443">Lipid metabolism</keyword>
<organism evidence="7 8">
    <name type="scientific">Streptacidiphilus cavernicola</name>
    <dbReference type="NCBI Taxonomy" id="3342716"/>
    <lineage>
        <taxon>Bacteria</taxon>
        <taxon>Bacillati</taxon>
        <taxon>Actinomycetota</taxon>
        <taxon>Actinomycetes</taxon>
        <taxon>Kitasatosporales</taxon>
        <taxon>Streptomycetaceae</taxon>
        <taxon>Streptacidiphilus</taxon>
    </lineage>
</organism>
<evidence type="ECO:0000256" key="3">
    <source>
        <dbReference type="ARBA" id="ARBA00022832"/>
    </source>
</evidence>
<keyword evidence="8" id="KW-1185">Reference proteome</keyword>
<name>A0ABV6VQZ0_9ACTN</name>
<evidence type="ECO:0000313" key="8">
    <source>
        <dbReference type="Proteomes" id="UP001592531"/>
    </source>
</evidence>
<evidence type="ECO:0000259" key="6">
    <source>
        <dbReference type="Pfam" id="PF23024"/>
    </source>
</evidence>
<evidence type="ECO:0000256" key="2">
    <source>
        <dbReference type="ARBA" id="ARBA00022598"/>
    </source>
</evidence>
<dbReference type="Pfam" id="PF23024">
    <property type="entry name" value="AMP-dom_DIP2-like"/>
    <property type="match status" value="1"/>
</dbReference>
<dbReference type="SUPFAM" id="SSF56801">
    <property type="entry name" value="Acetyl-CoA synthetase-like"/>
    <property type="match status" value="1"/>
</dbReference>
<dbReference type="InterPro" id="IPR045851">
    <property type="entry name" value="AMP-bd_C_sf"/>
</dbReference>
<dbReference type="InterPro" id="IPR042099">
    <property type="entry name" value="ANL_N_sf"/>
</dbReference>
<dbReference type="Proteomes" id="UP001592531">
    <property type="component" value="Unassembled WGS sequence"/>
</dbReference>
<gene>
    <name evidence="7" type="ORF">ACEZDE_05900</name>
</gene>
<comment type="similarity">
    <text evidence="1">Belongs to the ATP-dependent AMP-binding enzyme family.</text>
</comment>
<sequence length="576" mass="61940">MTGTRNFTEHILARAAETPDREALVVLPDREGPAQPTPFSYRALDAAAKRLAGWLQDRGAAGERVLILHASRRQFAVSFLACLYAGAIAVPSAPPGGRRHHEARIAGIVKDATPCVALTDAAAAPDVSRLLAQYGYGHIPCLAADVVPQSAPWHEPDLDRDSIAFLQYTSGSTRDPRGVMVTHGNLLANQLTISQNLGTTSESVLGGWLPFHHDMGLVGQLLHPLWLGATSVLLSPESFVRRPTRWLEAISRHRISVSGAPDFGYELCVRAAERAPLPELDLSGWTTAVSGGEPIRPETLRDFSAAFAPSGFRSEALTSGYGLAEATLLVASGPCGPGREVDATALEQRGLCPPQADLPTRSLIPSGTVAGTGILIVGHDRGQVLPDGEVGEIWVRGDSVAPGYWRRPGESAQTFGGCTADGRRGFLRTGDLGAVEDGVLYVTGRVKDMIVVTGRNLYPQDMEQMVQQVSTLFGSASAFSVRGEDERVVFVQELRARSQYNVDLAELTAAVERCLHREFEVKVGAVLLVRPGTVRRTTSGKVERAAMRRLFLRGELPALHQTIKPELDALLAGSRR</sequence>
<feature type="domain" description="AMP-dependent synthetase/ligase" evidence="5">
    <location>
        <begin position="14"/>
        <end position="405"/>
    </location>
</feature>
<dbReference type="EMBL" id="JBHFAB010000003">
    <property type="protein sequence ID" value="MFC1416172.1"/>
    <property type="molecule type" value="Genomic_DNA"/>
</dbReference>
<dbReference type="PANTHER" id="PTHR22754:SF32">
    <property type="entry name" value="DISCO-INTERACTING PROTEIN 2"/>
    <property type="match status" value="1"/>
</dbReference>
<proteinExistence type="inferred from homology"/>
<dbReference type="CDD" id="cd05931">
    <property type="entry name" value="FAAL"/>
    <property type="match status" value="1"/>
</dbReference>
<protein>
    <submittedName>
        <fullName evidence="7">Fatty acyl-AMP ligase</fullName>
    </submittedName>
</protein>
<dbReference type="InterPro" id="IPR000873">
    <property type="entry name" value="AMP-dep_synth/lig_dom"/>
</dbReference>
<keyword evidence="3" id="KW-0276">Fatty acid metabolism</keyword>
<reference evidence="7 8" key="1">
    <citation type="submission" date="2024-09" db="EMBL/GenBank/DDBJ databases">
        <authorList>
            <person name="Lee S.D."/>
        </authorList>
    </citation>
    <scope>NUCLEOTIDE SEQUENCE [LARGE SCALE GENOMIC DNA]</scope>
    <source>
        <strain evidence="7 8">N8-3</strain>
    </source>
</reference>
<dbReference type="Pfam" id="PF00501">
    <property type="entry name" value="AMP-binding"/>
    <property type="match status" value="1"/>
</dbReference>
<dbReference type="InterPro" id="IPR025110">
    <property type="entry name" value="AMP-bd_C"/>
</dbReference>
<evidence type="ECO:0000313" key="7">
    <source>
        <dbReference type="EMBL" id="MFC1416172.1"/>
    </source>
</evidence>
<comment type="caution">
    <text evidence="7">The sequence shown here is derived from an EMBL/GenBank/DDBJ whole genome shotgun (WGS) entry which is preliminary data.</text>
</comment>
<accession>A0ABV6VQZ0</accession>
<dbReference type="Gene3D" id="3.40.50.12780">
    <property type="entry name" value="N-terminal domain of ligase-like"/>
    <property type="match status" value="1"/>
</dbReference>
<dbReference type="PANTHER" id="PTHR22754">
    <property type="entry name" value="DISCO-INTERACTING PROTEIN 2 DIP2 -RELATED"/>
    <property type="match status" value="1"/>
</dbReference>
<dbReference type="GO" id="GO:0016874">
    <property type="term" value="F:ligase activity"/>
    <property type="evidence" value="ECO:0007669"/>
    <property type="project" value="UniProtKB-KW"/>
</dbReference>
<evidence type="ECO:0000256" key="1">
    <source>
        <dbReference type="ARBA" id="ARBA00006432"/>
    </source>
</evidence>
<keyword evidence="2 7" id="KW-0436">Ligase</keyword>
<dbReference type="InterPro" id="IPR040097">
    <property type="entry name" value="FAAL/FAAC"/>
</dbReference>
<evidence type="ECO:0000259" key="5">
    <source>
        <dbReference type="Pfam" id="PF00501"/>
    </source>
</evidence>
<evidence type="ECO:0000256" key="4">
    <source>
        <dbReference type="ARBA" id="ARBA00023098"/>
    </source>
</evidence>